<accession>A0A5D3BV82</accession>
<keyword evidence="2" id="KW-0489">Methyltransferase</keyword>
<keyword evidence="2" id="KW-0808">Transferase</keyword>
<evidence type="ECO:0000313" key="3">
    <source>
        <dbReference type="Proteomes" id="UP000321393"/>
    </source>
</evidence>
<protein>
    <submittedName>
        <fullName evidence="2">Histone-lysine N-methyltransferase ASHR1 isoform X1</fullName>
    </submittedName>
</protein>
<dbReference type="Proteomes" id="UP000321947">
    <property type="component" value="Unassembled WGS sequence"/>
</dbReference>
<name>A0A5D3BV82_CUCMM</name>
<proteinExistence type="predicted"/>
<organism evidence="2 4">
    <name type="scientific">Cucumis melo var. makuwa</name>
    <name type="common">Oriental melon</name>
    <dbReference type="NCBI Taxonomy" id="1194695"/>
    <lineage>
        <taxon>Eukaryota</taxon>
        <taxon>Viridiplantae</taxon>
        <taxon>Streptophyta</taxon>
        <taxon>Embryophyta</taxon>
        <taxon>Tracheophyta</taxon>
        <taxon>Spermatophyta</taxon>
        <taxon>Magnoliopsida</taxon>
        <taxon>eudicotyledons</taxon>
        <taxon>Gunneridae</taxon>
        <taxon>Pentapetalae</taxon>
        <taxon>rosids</taxon>
        <taxon>fabids</taxon>
        <taxon>Cucurbitales</taxon>
        <taxon>Cucurbitaceae</taxon>
        <taxon>Benincaseae</taxon>
        <taxon>Cucumis</taxon>
    </lineage>
</organism>
<dbReference type="EMBL" id="SSTD01015012">
    <property type="protein sequence ID" value="TYK03377.1"/>
    <property type="molecule type" value="Genomic_DNA"/>
</dbReference>
<gene>
    <name evidence="2" type="ORF">E5676_scaffold84663G00120</name>
    <name evidence="1" type="ORF">E6C27_scaffold430G001970</name>
</gene>
<dbReference type="GO" id="GO:0008168">
    <property type="term" value="F:methyltransferase activity"/>
    <property type="evidence" value="ECO:0007669"/>
    <property type="project" value="UniProtKB-KW"/>
</dbReference>
<reference evidence="3 4" key="1">
    <citation type="submission" date="2019-08" db="EMBL/GenBank/DDBJ databases">
        <title>Draft genome sequences of two oriental melons (Cucumis melo L. var makuwa).</title>
        <authorList>
            <person name="Kwon S.-Y."/>
        </authorList>
    </citation>
    <scope>NUCLEOTIDE SEQUENCE [LARGE SCALE GENOMIC DNA]</scope>
    <source>
        <strain evidence="4">cv. Chang Bougi</strain>
        <strain evidence="3">cv. SW 3</strain>
        <tissue evidence="2">Leaf</tissue>
    </source>
</reference>
<evidence type="ECO:0000313" key="1">
    <source>
        <dbReference type="EMBL" id="KAA0059262.1"/>
    </source>
</evidence>
<comment type="caution">
    <text evidence="2">The sequence shown here is derived from an EMBL/GenBank/DDBJ whole genome shotgun (WGS) entry which is preliminary data.</text>
</comment>
<dbReference type="Proteomes" id="UP000321393">
    <property type="component" value="Unassembled WGS sequence"/>
</dbReference>
<dbReference type="AlphaFoldDB" id="A0A5D3BV82"/>
<dbReference type="EMBL" id="SSTE01006526">
    <property type="protein sequence ID" value="KAA0059262.1"/>
    <property type="molecule type" value="Genomic_DNA"/>
</dbReference>
<sequence length="68" mass="8005">MFQMRIEERLELIDQVIAGMKKELSKMPMIKSSLSDIAKNLELMCLQSEKQRQLLLMMMESSAKERLE</sequence>
<evidence type="ECO:0000313" key="2">
    <source>
        <dbReference type="EMBL" id="TYK03377.1"/>
    </source>
</evidence>
<dbReference type="GO" id="GO:0032259">
    <property type="term" value="P:methylation"/>
    <property type="evidence" value="ECO:0007669"/>
    <property type="project" value="UniProtKB-KW"/>
</dbReference>
<evidence type="ECO:0000313" key="4">
    <source>
        <dbReference type="Proteomes" id="UP000321947"/>
    </source>
</evidence>